<dbReference type="InterPro" id="IPR003010">
    <property type="entry name" value="C-N_Hydrolase"/>
</dbReference>
<comment type="subcellular location">
    <subcellularLocation>
        <location evidence="1">Cell membrane</location>
        <topology evidence="1">Multi-pass membrane protein</topology>
    </subcellularLocation>
</comment>
<feature type="transmembrane region" description="Helical" evidence="9">
    <location>
        <begin position="6"/>
        <end position="35"/>
    </location>
</feature>
<dbReference type="Gene3D" id="3.60.110.10">
    <property type="entry name" value="Carbon-nitrogen hydrolase"/>
    <property type="match status" value="1"/>
</dbReference>
<evidence type="ECO:0000256" key="5">
    <source>
        <dbReference type="ARBA" id="ARBA00022692"/>
    </source>
</evidence>
<dbReference type="InterPro" id="IPR004563">
    <property type="entry name" value="Apolipo_AcylTrfase"/>
</dbReference>
<protein>
    <submittedName>
        <fullName evidence="11">Apolipoprotein N-acyltransferase</fullName>
    </submittedName>
</protein>
<feature type="transmembrane region" description="Helical" evidence="9">
    <location>
        <begin position="170"/>
        <end position="189"/>
    </location>
</feature>
<dbReference type="AlphaFoldDB" id="A0A9D0YNZ5"/>
<dbReference type="GO" id="GO:0016410">
    <property type="term" value="F:N-acyltransferase activity"/>
    <property type="evidence" value="ECO:0007669"/>
    <property type="project" value="InterPro"/>
</dbReference>
<keyword evidence="3" id="KW-1003">Cell membrane</keyword>
<dbReference type="Pfam" id="PF00795">
    <property type="entry name" value="CN_hydrolase"/>
    <property type="match status" value="1"/>
</dbReference>
<dbReference type="GO" id="GO:0005886">
    <property type="term" value="C:plasma membrane"/>
    <property type="evidence" value="ECO:0007669"/>
    <property type="project" value="UniProtKB-SubCell"/>
</dbReference>
<proteinExistence type="inferred from homology"/>
<dbReference type="NCBIfam" id="TIGR00546">
    <property type="entry name" value="lnt"/>
    <property type="match status" value="1"/>
</dbReference>
<evidence type="ECO:0000256" key="7">
    <source>
        <dbReference type="ARBA" id="ARBA00023136"/>
    </source>
</evidence>
<reference evidence="11" key="1">
    <citation type="journal article" date="2020" name="ISME J.">
        <title>Gammaproteobacteria mediating utilization of methyl-, sulfur- and petroleum organic compounds in deep ocean hydrothermal plumes.</title>
        <authorList>
            <person name="Zhou Z."/>
            <person name="Liu Y."/>
            <person name="Pan J."/>
            <person name="Cron B.R."/>
            <person name="Toner B.M."/>
            <person name="Anantharaman K."/>
            <person name="Breier J.A."/>
            <person name="Dick G.J."/>
            <person name="Li M."/>
        </authorList>
    </citation>
    <scope>NUCLEOTIDE SEQUENCE</scope>
    <source>
        <strain evidence="11">SZUA-1501</strain>
    </source>
</reference>
<evidence type="ECO:0000256" key="2">
    <source>
        <dbReference type="ARBA" id="ARBA00010065"/>
    </source>
</evidence>
<evidence type="ECO:0000256" key="8">
    <source>
        <dbReference type="ARBA" id="ARBA00023315"/>
    </source>
</evidence>
<evidence type="ECO:0000259" key="10">
    <source>
        <dbReference type="PROSITE" id="PS50263"/>
    </source>
</evidence>
<feature type="transmembrane region" description="Helical" evidence="9">
    <location>
        <begin position="138"/>
        <end position="158"/>
    </location>
</feature>
<dbReference type="PANTHER" id="PTHR38686:SF1">
    <property type="entry name" value="APOLIPOPROTEIN N-ACYLTRANSFERASE"/>
    <property type="match status" value="1"/>
</dbReference>
<comment type="similarity">
    <text evidence="2">Belongs to the CN hydrolase family. Apolipoprotein N-acyltransferase subfamily.</text>
</comment>
<dbReference type="InterPro" id="IPR036526">
    <property type="entry name" value="C-N_Hydrolase_sf"/>
</dbReference>
<dbReference type="GO" id="GO:0042158">
    <property type="term" value="P:lipoprotein biosynthetic process"/>
    <property type="evidence" value="ECO:0007669"/>
    <property type="project" value="InterPro"/>
</dbReference>
<keyword evidence="6 9" id="KW-1133">Transmembrane helix</keyword>
<feature type="transmembrane region" description="Helical" evidence="9">
    <location>
        <begin position="42"/>
        <end position="62"/>
    </location>
</feature>
<dbReference type="PROSITE" id="PS50263">
    <property type="entry name" value="CN_HYDROLASE"/>
    <property type="match status" value="1"/>
</dbReference>
<evidence type="ECO:0000256" key="9">
    <source>
        <dbReference type="SAM" id="Phobius"/>
    </source>
</evidence>
<feature type="domain" description="CN hydrolase" evidence="10">
    <location>
        <begin position="200"/>
        <end position="429"/>
    </location>
</feature>
<dbReference type="SUPFAM" id="SSF56317">
    <property type="entry name" value="Carbon-nitrogen hydrolase"/>
    <property type="match status" value="1"/>
</dbReference>
<keyword evidence="8" id="KW-0012">Acyltransferase</keyword>
<gene>
    <name evidence="11" type="primary">lnt</name>
    <name evidence="11" type="ORF">EYH37_03830</name>
</gene>
<comment type="caution">
    <text evidence="11">The sequence shown here is derived from an EMBL/GenBank/DDBJ whole genome shotgun (WGS) entry which is preliminary data.</text>
</comment>
<evidence type="ECO:0000313" key="11">
    <source>
        <dbReference type="EMBL" id="HIP98475.1"/>
    </source>
</evidence>
<dbReference type="Proteomes" id="UP000606463">
    <property type="component" value="Unassembled WGS sequence"/>
</dbReference>
<evidence type="ECO:0000256" key="1">
    <source>
        <dbReference type="ARBA" id="ARBA00004651"/>
    </source>
</evidence>
<dbReference type="EMBL" id="DQVE01000042">
    <property type="protein sequence ID" value="HIP98475.1"/>
    <property type="molecule type" value="Genomic_DNA"/>
</dbReference>
<keyword evidence="7 9" id="KW-0472">Membrane</keyword>
<dbReference type="InterPro" id="IPR045378">
    <property type="entry name" value="LNT_N"/>
</dbReference>
<dbReference type="Pfam" id="PF20154">
    <property type="entry name" value="LNT_N"/>
    <property type="match status" value="1"/>
</dbReference>
<dbReference type="PANTHER" id="PTHR38686">
    <property type="entry name" value="APOLIPOPROTEIN N-ACYLTRANSFERASE"/>
    <property type="match status" value="1"/>
</dbReference>
<name>A0A9D0YNZ5_AQUAO</name>
<accession>A0A9D0YNZ5</accession>
<keyword evidence="4" id="KW-0808">Transferase</keyword>
<evidence type="ECO:0000256" key="3">
    <source>
        <dbReference type="ARBA" id="ARBA00022475"/>
    </source>
</evidence>
<evidence type="ECO:0000256" key="4">
    <source>
        <dbReference type="ARBA" id="ARBA00022679"/>
    </source>
</evidence>
<feature type="transmembrane region" description="Helical" evidence="9">
    <location>
        <begin position="68"/>
        <end position="93"/>
    </location>
</feature>
<sequence>MYLLTTPIFAILGVLPFYCEYLWFLEFFAFLPLLVNPGFKNFLLFGLVFASLLYMPFLKAFYLTADGWLWAALTFAVFILTFILFQFGASYLLTRMGVPFPLSYTAVEVLRLFVPFGGFPYEYLGKVLVNAPFLGLSLHYLTVFGGTLFILTVNWLLYKTLEQWESRGKRYILTLLGIFLIPLLLAFAYKLELQIPRYGLKVALVQPFLFQSDKLTNGVFVKLYTTYLVWQTPKSADLVLLPETCISSEGGIYQFAKAFRDKNLLFGALWVFYDFSKADLFAQNLVLLTLKGKIEGIYAKRFLVPFGEYTPKGFSFLVKFFPYLNAPEYLAGKKDTIFTFGGIKLYPLICNEVYFPLWGERDFHIGVVLSNDAWFSPIFAKRHLWEVKLRAIETGRVFIFVNNNGFSGAVYPNGSYIGSPFAKIQILGL</sequence>
<keyword evidence="5 9" id="KW-0812">Transmembrane</keyword>
<evidence type="ECO:0000256" key="6">
    <source>
        <dbReference type="ARBA" id="ARBA00022989"/>
    </source>
</evidence>
<evidence type="ECO:0000313" key="12">
    <source>
        <dbReference type="Proteomes" id="UP000606463"/>
    </source>
</evidence>
<organism evidence="11 12">
    <name type="scientific">Aquifex aeolicus</name>
    <dbReference type="NCBI Taxonomy" id="63363"/>
    <lineage>
        <taxon>Bacteria</taxon>
        <taxon>Pseudomonadati</taxon>
        <taxon>Aquificota</taxon>
        <taxon>Aquificia</taxon>
        <taxon>Aquificales</taxon>
        <taxon>Aquificaceae</taxon>
        <taxon>Aquifex</taxon>
    </lineage>
</organism>